<dbReference type="EMBL" id="JAHYIQ010000053">
    <property type="protein sequence ID" value="KAK1117275.1"/>
    <property type="molecule type" value="Genomic_DNA"/>
</dbReference>
<accession>A0AA40KEM8</accession>
<sequence>MSAARSPYVSEFEYVPQLHPSRNPDCPSRFVDRQRIHEDPENWDRPSIEIRAVLSRCSGFSRKTFEDDFHVRRKRRYDEEQDRGTITNDDCARKILISMRFNNIGKTEIEEKFVVIDHALDSVTMRKIPLRDPYVIKVRQEAILQLYGLKFQSVSTTRDEQLKFWTKGRRT</sequence>
<dbReference type="AlphaFoldDB" id="A0AA40KEM8"/>
<organism evidence="1 2">
    <name type="scientific">Melipona bicolor</name>
    <dbReference type="NCBI Taxonomy" id="60889"/>
    <lineage>
        <taxon>Eukaryota</taxon>
        <taxon>Metazoa</taxon>
        <taxon>Ecdysozoa</taxon>
        <taxon>Arthropoda</taxon>
        <taxon>Hexapoda</taxon>
        <taxon>Insecta</taxon>
        <taxon>Pterygota</taxon>
        <taxon>Neoptera</taxon>
        <taxon>Endopterygota</taxon>
        <taxon>Hymenoptera</taxon>
        <taxon>Apocrita</taxon>
        <taxon>Aculeata</taxon>
        <taxon>Apoidea</taxon>
        <taxon>Anthophila</taxon>
        <taxon>Apidae</taxon>
        <taxon>Melipona</taxon>
    </lineage>
</organism>
<reference evidence="1" key="1">
    <citation type="submission" date="2021-10" db="EMBL/GenBank/DDBJ databases">
        <title>Melipona bicolor Genome sequencing and assembly.</title>
        <authorList>
            <person name="Araujo N.S."/>
            <person name="Arias M.C."/>
        </authorList>
    </citation>
    <scope>NUCLEOTIDE SEQUENCE</scope>
    <source>
        <strain evidence="1">USP_2M_L1-L4_2017</strain>
        <tissue evidence="1">Whole body</tissue>
    </source>
</reference>
<evidence type="ECO:0000313" key="2">
    <source>
        <dbReference type="Proteomes" id="UP001177670"/>
    </source>
</evidence>
<evidence type="ECO:0000313" key="1">
    <source>
        <dbReference type="EMBL" id="KAK1117275.1"/>
    </source>
</evidence>
<name>A0AA40KEM8_9HYME</name>
<gene>
    <name evidence="1" type="ORF">K0M31_016825</name>
</gene>
<keyword evidence="2" id="KW-1185">Reference proteome</keyword>
<dbReference type="Proteomes" id="UP001177670">
    <property type="component" value="Unassembled WGS sequence"/>
</dbReference>
<comment type="caution">
    <text evidence="1">The sequence shown here is derived from an EMBL/GenBank/DDBJ whole genome shotgun (WGS) entry which is preliminary data.</text>
</comment>
<protein>
    <submittedName>
        <fullName evidence="1">Uncharacterized protein</fullName>
    </submittedName>
</protein>
<proteinExistence type="predicted"/>